<reference evidence="7" key="1">
    <citation type="submission" date="2017-09" db="EMBL/GenBank/DDBJ databases">
        <title>Depth-based differentiation of microbial function through sediment-hosted aquifers and enrichment of novel symbionts in the deep terrestrial subsurface.</title>
        <authorList>
            <person name="Probst A.J."/>
            <person name="Ladd B."/>
            <person name="Jarett J.K."/>
            <person name="Geller-Mcgrath D.E."/>
            <person name="Sieber C.M.K."/>
            <person name="Emerson J.B."/>
            <person name="Anantharaman K."/>
            <person name="Thomas B.C."/>
            <person name="Malmstrom R."/>
            <person name="Stieglmeier M."/>
            <person name="Klingl A."/>
            <person name="Woyke T."/>
            <person name="Ryan C.M."/>
            <person name="Banfield J.F."/>
        </authorList>
    </citation>
    <scope>NUCLEOTIDE SEQUENCE [LARGE SCALE GENOMIC DNA]</scope>
</reference>
<feature type="domain" description="CMP/dCMP-type deaminase" evidence="5">
    <location>
        <begin position="33"/>
        <end position="178"/>
    </location>
</feature>
<gene>
    <name evidence="6" type="ORF">COS81_04740</name>
</gene>
<evidence type="ECO:0000256" key="3">
    <source>
        <dbReference type="ARBA" id="ARBA00022801"/>
    </source>
</evidence>
<dbReference type="SUPFAM" id="SSF53927">
    <property type="entry name" value="Cytidine deaminase-like"/>
    <property type="match status" value="1"/>
</dbReference>
<dbReference type="InterPro" id="IPR002125">
    <property type="entry name" value="CMP_dCMP_dom"/>
</dbReference>
<evidence type="ECO:0000256" key="4">
    <source>
        <dbReference type="ARBA" id="ARBA00022833"/>
    </source>
</evidence>
<dbReference type="GO" id="GO:0005829">
    <property type="term" value="C:cytosol"/>
    <property type="evidence" value="ECO:0007669"/>
    <property type="project" value="TreeGrafter"/>
</dbReference>
<evidence type="ECO:0000259" key="5">
    <source>
        <dbReference type="PROSITE" id="PS51747"/>
    </source>
</evidence>
<dbReference type="PANTHER" id="PTHR11644">
    <property type="entry name" value="CYTIDINE DEAMINASE"/>
    <property type="match status" value="1"/>
</dbReference>
<dbReference type="PROSITE" id="PS51747">
    <property type="entry name" value="CYT_DCMP_DEAMINASES_2"/>
    <property type="match status" value="1"/>
</dbReference>
<dbReference type="Proteomes" id="UP000229916">
    <property type="component" value="Unassembled WGS sequence"/>
</dbReference>
<dbReference type="Gene3D" id="3.40.140.10">
    <property type="entry name" value="Cytidine Deaminase, domain 2"/>
    <property type="match status" value="1"/>
</dbReference>
<accession>A0A2M7ALE3</accession>
<name>A0A2M7ALE3_UNCKA</name>
<comment type="caution">
    <text evidence="6">The sequence shown here is derived from an EMBL/GenBank/DDBJ whole genome shotgun (WGS) entry which is preliminary data.</text>
</comment>
<evidence type="ECO:0000256" key="1">
    <source>
        <dbReference type="ARBA" id="ARBA00006576"/>
    </source>
</evidence>
<dbReference type="AlphaFoldDB" id="A0A2M7ALE3"/>
<dbReference type="PROSITE" id="PS00903">
    <property type="entry name" value="CYT_DCMP_DEAMINASES_1"/>
    <property type="match status" value="1"/>
</dbReference>
<keyword evidence="3" id="KW-0378">Hydrolase</keyword>
<dbReference type="GO" id="GO:0055086">
    <property type="term" value="P:nucleobase-containing small molecule metabolic process"/>
    <property type="evidence" value="ECO:0007669"/>
    <property type="project" value="UniProtKB-ARBA"/>
</dbReference>
<sequence length="183" mass="20969">MSGKERVFHTEKMFTPTGSGKKLKIPMIIKLTTDEQKLVEHAKKAIVRYNKMRRNKESIDTLYAFLLSDSGKIYDGVCFESNISQATICGERHAIANMVLEEAYKSKIKCIVVADPVPTVQKNSTPPCGTCRHLIWEFGTPETSVICMQYVQHENGWIFPAMEKYHIKDLYPHPYEPIEGLWD</sequence>
<evidence type="ECO:0000256" key="2">
    <source>
        <dbReference type="ARBA" id="ARBA00022723"/>
    </source>
</evidence>
<dbReference type="GO" id="GO:0004126">
    <property type="term" value="F:cytidine deaminase activity"/>
    <property type="evidence" value="ECO:0007669"/>
    <property type="project" value="TreeGrafter"/>
</dbReference>
<dbReference type="GO" id="GO:0072527">
    <property type="term" value="P:pyrimidine-containing compound metabolic process"/>
    <property type="evidence" value="ECO:0007669"/>
    <property type="project" value="UniProtKB-ARBA"/>
</dbReference>
<dbReference type="InterPro" id="IPR016192">
    <property type="entry name" value="APOBEC/CMP_deaminase_Zn-bd"/>
</dbReference>
<keyword evidence="2" id="KW-0479">Metal-binding</keyword>
<dbReference type="GO" id="GO:0042802">
    <property type="term" value="F:identical protein binding"/>
    <property type="evidence" value="ECO:0007669"/>
    <property type="project" value="UniProtKB-ARBA"/>
</dbReference>
<dbReference type="CDD" id="cd01283">
    <property type="entry name" value="cytidine_deaminase"/>
    <property type="match status" value="1"/>
</dbReference>
<dbReference type="Pfam" id="PF00383">
    <property type="entry name" value="dCMP_cyt_deam_1"/>
    <property type="match status" value="1"/>
</dbReference>
<evidence type="ECO:0000313" key="7">
    <source>
        <dbReference type="Proteomes" id="UP000229916"/>
    </source>
</evidence>
<dbReference type="InterPro" id="IPR016193">
    <property type="entry name" value="Cytidine_deaminase-like"/>
</dbReference>
<dbReference type="EMBL" id="PEWD01000091">
    <property type="protein sequence ID" value="PIU68221.1"/>
    <property type="molecule type" value="Genomic_DNA"/>
</dbReference>
<evidence type="ECO:0000313" key="6">
    <source>
        <dbReference type="EMBL" id="PIU68221.1"/>
    </source>
</evidence>
<organism evidence="6 7">
    <name type="scientific">candidate division WWE3 bacterium CG06_land_8_20_14_3_00_42_16</name>
    <dbReference type="NCBI Taxonomy" id="1975083"/>
    <lineage>
        <taxon>Bacteria</taxon>
        <taxon>Katanobacteria</taxon>
    </lineage>
</organism>
<protein>
    <recommendedName>
        <fullName evidence="5">CMP/dCMP-type deaminase domain-containing protein</fullName>
    </recommendedName>
</protein>
<keyword evidence="4" id="KW-0862">Zinc</keyword>
<dbReference type="PANTHER" id="PTHR11644:SF2">
    <property type="entry name" value="CYTIDINE DEAMINASE"/>
    <property type="match status" value="1"/>
</dbReference>
<dbReference type="InterPro" id="IPR050202">
    <property type="entry name" value="Cyt/Deoxycyt_deaminase"/>
</dbReference>
<proteinExistence type="inferred from homology"/>
<dbReference type="GO" id="GO:0008270">
    <property type="term" value="F:zinc ion binding"/>
    <property type="evidence" value="ECO:0007669"/>
    <property type="project" value="InterPro"/>
</dbReference>
<comment type="similarity">
    <text evidence="1">Belongs to the cytidine and deoxycytidylate deaminase family.</text>
</comment>